<feature type="binding site" evidence="1">
    <location>
        <position position="166"/>
    </location>
    <ligand>
        <name>S-adenosyl-L-methionine</name>
        <dbReference type="ChEBI" id="CHEBI:59789"/>
    </ligand>
</feature>
<proteinExistence type="inferred from homology"/>
<dbReference type="PANTHER" id="PTHR14614:SF132">
    <property type="entry name" value="PROTEIN-LYSINE METHYLTRANSFERASE C42C1.13"/>
    <property type="match status" value="1"/>
</dbReference>
<evidence type="ECO:0000256" key="1">
    <source>
        <dbReference type="HAMAP-Rule" id="MF_03198"/>
    </source>
</evidence>
<dbReference type="Gene3D" id="3.40.50.150">
    <property type="entry name" value="Vaccinia Virus protein VP39"/>
    <property type="match status" value="1"/>
</dbReference>
<dbReference type="InterPro" id="IPR029063">
    <property type="entry name" value="SAM-dependent_MTases_sf"/>
</dbReference>
<keyword evidence="1" id="KW-0949">S-adenosyl-L-methionine</keyword>
<keyword evidence="1 2" id="KW-0489">Methyltransferase</keyword>
<dbReference type="OrthoDB" id="407325at2759"/>
<feature type="binding site" evidence="1">
    <location>
        <begin position="117"/>
        <end position="119"/>
    </location>
    <ligand>
        <name>S-adenosyl-L-methionine</name>
        <dbReference type="ChEBI" id="CHEBI:59789"/>
    </ligand>
</feature>
<dbReference type="Pfam" id="PF10294">
    <property type="entry name" value="Methyltransf_16"/>
    <property type="match status" value="2"/>
</dbReference>
<dbReference type="InterPro" id="IPR033684">
    <property type="entry name" value="EFM6"/>
</dbReference>
<dbReference type="InterPro" id="IPR019410">
    <property type="entry name" value="Methyltransf_16"/>
</dbReference>
<dbReference type="AlphaFoldDB" id="A0A9P5YHT6"/>
<reference evidence="2" key="1">
    <citation type="submission" date="2020-11" db="EMBL/GenBank/DDBJ databases">
        <authorList>
            <consortium name="DOE Joint Genome Institute"/>
            <person name="Ahrendt S."/>
            <person name="Riley R."/>
            <person name="Andreopoulos W."/>
            <person name="Labutti K."/>
            <person name="Pangilinan J."/>
            <person name="Ruiz-Duenas F.J."/>
            <person name="Barrasa J.M."/>
            <person name="Sanchez-Garcia M."/>
            <person name="Camarero S."/>
            <person name="Miyauchi S."/>
            <person name="Serrano A."/>
            <person name="Linde D."/>
            <person name="Babiker R."/>
            <person name="Drula E."/>
            <person name="Ayuso-Fernandez I."/>
            <person name="Pacheco R."/>
            <person name="Padilla G."/>
            <person name="Ferreira P."/>
            <person name="Barriuso J."/>
            <person name="Kellner H."/>
            <person name="Castanera R."/>
            <person name="Alfaro M."/>
            <person name="Ramirez L."/>
            <person name="Pisabarro A.G."/>
            <person name="Kuo A."/>
            <person name="Tritt A."/>
            <person name="Lipzen A."/>
            <person name="He G."/>
            <person name="Yan M."/>
            <person name="Ng V."/>
            <person name="Cullen D."/>
            <person name="Martin F."/>
            <person name="Rosso M.-N."/>
            <person name="Henrissat B."/>
            <person name="Hibbett D."/>
            <person name="Martinez A.T."/>
            <person name="Grigoriev I.V."/>
        </authorList>
    </citation>
    <scope>NUCLEOTIDE SEQUENCE</scope>
    <source>
        <strain evidence="2">CBS 247.69</strain>
    </source>
</reference>
<dbReference type="HAMAP" id="MF_03198">
    <property type="entry name" value="Methyltr_EFM6"/>
    <property type="match status" value="1"/>
</dbReference>
<feature type="binding site" evidence="1">
    <location>
        <position position="206"/>
    </location>
    <ligand>
        <name>S-adenosyl-L-methionine</name>
        <dbReference type="ChEBI" id="CHEBI:59789"/>
    </ligand>
</feature>
<dbReference type="GO" id="GO:0016279">
    <property type="term" value="F:protein-lysine N-methyltransferase activity"/>
    <property type="evidence" value="ECO:0007669"/>
    <property type="project" value="UniProtKB-UniRule"/>
</dbReference>
<dbReference type="EC" id="2.1.1.-" evidence="1"/>
<evidence type="ECO:0000313" key="3">
    <source>
        <dbReference type="Proteomes" id="UP000807353"/>
    </source>
</evidence>
<dbReference type="GO" id="GO:0005737">
    <property type="term" value="C:cytoplasm"/>
    <property type="evidence" value="ECO:0007669"/>
    <property type="project" value="UniProtKB-SubCell"/>
</dbReference>
<dbReference type="EMBL" id="MU150231">
    <property type="protein sequence ID" value="KAF9468900.1"/>
    <property type="molecule type" value="Genomic_DNA"/>
</dbReference>
<dbReference type="SUPFAM" id="SSF53335">
    <property type="entry name" value="S-adenosyl-L-methionine-dependent methyltransferases"/>
    <property type="match status" value="1"/>
</dbReference>
<comment type="subcellular location">
    <subcellularLocation>
        <location evidence="1">Cytoplasm</location>
    </subcellularLocation>
</comment>
<keyword evidence="1" id="KW-0808">Transferase</keyword>
<dbReference type="GO" id="GO:0032259">
    <property type="term" value="P:methylation"/>
    <property type="evidence" value="ECO:0007669"/>
    <property type="project" value="UniProtKB-KW"/>
</dbReference>
<accession>A0A9P5YHT6</accession>
<comment type="caution">
    <text evidence="2">The sequence shown here is derived from an EMBL/GenBank/DDBJ whole genome shotgun (WGS) entry which is preliminary data.</text>
</comment>
<comment type="function">
    <text evidence="1">S-adenosyl-L-methionine-dependent protein-lysine N-methyltransferase that methylates elongation factor 1-alpha.</text>
</comment>
<gene>
    <name evidence="1" type="primary">EFM6</name>
    <name evidence="2" type="ORF">BDZ94DRAFT_1293925</name>
</gene>
<evidence type="ECO:0000313" key="2">
    <source>
        <dbReference type="EMBL" id="KAF9468900.1"/>
    </source>
</evidence>
<feature type="binding site" evidence="1">
    <location>
        <position position="90"/>
    </location>
    <ligand>
        <name>S-adenosyl-L-methionine</name>
        <dbReference type="ChEBI" id="CHEBI:59789"/>
    </ligand>
</feature>
<feature type="binding site" evidence="1">
    <location>
        <position position="138"/>
    </location>
    <ligand>
        <name>S-adenosyl-L-methionine</name>
        <dbReference type="ChEBI" id="CHEBI:59789"/>
    </ligand>
</feature>
<organism evidence="2 3">
    <name type="scientific">Collybia nuda</name>
    <dbReference type="NCBI Taxonomy" id="64659"/>
    <lineage>
        <taxon>Eukaryota</taxon>
        <taxon>Fungi</taxon>
        <taxon>Dikarya</taxon>
        <taxon>Basidiomycota</taxon>
        <taxon>Agaricomycotina</taxon>
        <taxon>Agaricomycetes</taxon>
        <taxon>Agaricomycetidae</taxon>
        <taxon>Agaricales</taxon>
        <taxon>Tricholomatineae</taxon>
        <taxon>Clitocybaceae</taxon>
        <taxon>Collybia</taxon>
    </lineage>
</organism>
<dbReference type="PANTHER" id="PTHR14614">
    <property type="entry name" value="HEPATOCELLULAR CARCINOMA-ASSOCIATED ANTIGEN"/>
    <property type="match status" value="1"/>
</dbReference>
<name>A0A9P5YHT6_9AGAR</name>
<protein>
    <recommendedName>
        <fullName evidence="1">Protein-lysine N-methyltransferase EFM6</fullName>
        <ecNumber evidence="1">2.1.1.-</ecNumber>
    </recommendedName>
    <alternativeName>
        <fullName evidence="1">Elongation factor methyltransferase 6</fullName>
    </alternativeName>
</protein>
<keyword evidence="3" id="KW-1185">Reference proteome</keyword>
<sequence>MTVNLIAREEQLDIQDPLRHYMQLDDINETDPSETHQVSSELLSVLPRQSHSVHDEILKLSFLKNQDDLQPLVSITLSMDAAPGCGGVAWPAGQVLANYLVKKGPSFVTGRNVLELGSGTGLVGLVAGKLGGNVWITDQAPLLGIMHRNVLGNKLESTVTVSELNWSALSPLFDHSNASVPYLGYYPSRGSLVSSNIPSPDLILAADCVYFEPAFPLLVQTLSELVGDTTEVLFCYKKRRKADKRFFTILRKKFSWIEVSDDPHRHIYGQDSITLIRLFKTKTNGVSGNRAQQAEIRDRCSSRMSS</sequence>
<keyword evidence="1" id="KW-0963">Cytoplasm</keyword>
<dbReference type="Proteomes" id="UP000807353">
    <property type="component" value="Unassembled WGS sequence"/>
</dbReference>
<comment type="similarity">
    <text evidence="1">Belongs to the class I-like SAM-binding methyltransferase superfamily. METTL21 family. EFM6 subfamily.</text>
</comment>